<accession>I6NJH5</accession>
<gene>
    <name evidence="1" type="primary">roaA</name>
</gene>
<name>I6NJH5_9EUGL</name>
<dbReference type="AlphaFoldDB" id="I6NJH5"/>
<geneLocation type="chloroplast" evidence="1"/>
<evidence type="ECO:0000313" key="1">
    <source>
        <dbReference type="EMBL" id="AEW12923.3"/>
    </source>
</evidence>
<protein>
    <submittedName>
        <fullName evidence="1">RoaA</fullName>
    </submittedName>
</protein>
<organism evidence="1">
    <name type="scientific">Colacium vesiculosum</name>
    <dbReference type="NCBI Taxonomy" id="102910"/>
    <lineage>
        <taxon>Eukaryota</taxon>
        <taxon>Discoba</taxon>
        <taxon>Euglenozoa</taxon>
        <taxon>Euglenida</taxon>
        <taxon>Spirocuta</taxon>
        <taxon>Euglenophyceae</taxon>
        <taxon>Euglenales</taxon>
        <taxon>Euglenaceae</taxon>
        <taxon>Colacium</taxon>
    </lineage>
</organism>
<reference evidence="1" key="1">
    <citation type="journal article" date="2013" name="J. Eukaryot. Microbiol.">
        <title>Tracing patterns of chloroplast evolution in euglenoids: contributions from Colacium vesiculosum and Strombomonas acuminata (Euglenophyta).</title>
        <authorList>
            <person name="Wiegert K.E."/>
            <person name="Bennett M.S."/>
            <person name="Triemer R.E."/>
        </authorList>
    </citation>
    <scope>NUCLEOTIDE SEQUENCE</scope>
</reference>
<proteinExistence type="predicted"/>
<dbReference type="EMBL" id="JN674636">
    <property type="protein sequence ID" value="AEW12923.3"/>
    <property type="molecule type" value="Genomic_DNA"/>
</dbReference>
<sequence>MLIFNNHFESRLNYLNYKLFLISEKNNLRLILILQKIAGNNLSSRLKSVQTIFCKNNNFLNSKDLFPISSKDKIFIALNLNLRFVFYNFDIFFFLKKNGLSFSFKLPFIYHKCFLMLCNFTVLPVIEAKLDRFSYGFRPFRNSKDCFLEIVNFISKKQSFSCILKANISFSNFNINWLTKYFPFNKNLLNFIFKDVNENFQINKNMIFFSTLFNFLLNELVRFKNYYLFLIRYKNNVLVFSNNYEYLNYLKFLFFKFLSSKDFNIKVSKQIYLNSSSFDPFYFLDWRFQKLKNLTISAEVSQNAFRYYKSNLKIFLKNSQNVEVSKFLTKLNHLILNWKINNNYSNSFFIQASKLDLYLSRLLWKWSKRRHPRRNNSWIYSKYWKSFGGVWKFFAIDFSNGNLVFLKSHNFKKTKRLYKLPRAFKVFNLENYQKLNLIWFKKSKFNFLNIYRSLWNKQKGICFNCQKPINYLSLDSVKIIRNSNSLNNALSELILIHTNCKL</sequence>
<keyword evidence="1" id="KW-0150">Chloroplast</keyword>
<keyword evidence="1" id="KW-0934">Plastid</keyword>